<evidence type="ECO:0000259" key="1">
    <source>
        <dbReference type="SMART" id="SM00651"/>
    </source>
</evidence>
<dbReference type="SMART" id="SM00651">
    <property type="entry name" value="Sm"/>
    <property type="match status" value="1"/>
</dbReference>
<dbReference type="GO" id="GO:0032991">
    <property type="term" value="C:protein-containing complex"/>
    <property type="evidence" value="ECO:0007669"/>
    <property type="project" value="UniProtKB-ARBA"/>
</dbReference>
<dbReference type="VEuPathDB" id="MicrosporidiaDB:TUBRATIS_006490"/>
<dbReference type="Proteomes" id="UP000282876">
    <property type="component" value="Unassembled WGS sequence"/>
</dbReference>
<dbReference type="InterPro" id="IPR010920">
    <property type="entry name" value="LSM_dom_sf"/>
</dbReference>
<protein>
    <recommendedName>
        <fullName evidence="1">Sm domain-containing protein</fullName>
    </recommendedName>
</protein>
<dbReference type="Gene3D" id="2.30.30.100">
    <property type="match status" value="1"/>
</dbReference>
<name>A0A437ANS2_9MICR</name>
<reference evidence="2 3" key="1">
    <citation type="submission" date="2018-10" db="EMBL/GenBank/DDBJ databases">
        <title>Draft genome sequence of the microsporidian Tubulinosema ratisbonensis.</title>
        <authorList>
            <person name="Polonais V."/>
            <person name="Peyretaillade E."/>
            <person name="Niehus S."/>
            <person name="Wawrzyniak I."/>
            <person name="Franchet A."/>
            <person name="Gaspin C."/>
            <person name="Reichstadt M."/>
            <person name="Belser C."/>
            <person name="Labadie K."/>
            <person name="Delbac F."/>
            <person name="Ferrandon D."/>
        </authorList>
    </citation>
    <scope>NUCLEOTIDE SEQUENCE [LARGE SCALE GENOMIC DNA]</scope>
    <source>
        <strain evidence="2 3">Franzen</strain>
    </source>
</reference>
<dbReference type="AlphaFoldDB" id="A0A437ANS2"/>
<dbReference type="OrthoDB" id="2188491at2759"/>
<dbReference type="SUPFAM" id="SSF50182">
    <property type="entry name" value="Sm-like ribonucleoproteins"/>
    <property type="match status" value="1"/>
</dbReference>
<dbReference type="InterPro" id="IPR001163">
    <property type="entry name" value="Sm_dom_euk/arc"/>
</dbReference>
<evidence type="ECO:0000313" key="2">
    <source>
        <dbReference type="EMBL" id="RVD92832.1"/>
    </source>
</evidence>
<dbReference type="EMBL" id="RCSS01000135">
    <property type="protein sequence ID" value="RVD92832.1"/>
    <property type="molecule type" value="Genomic_DNA"/>
</dbReference>
<evidence type="ECO:0000313" key="3">
    <source>
        <dbReference type="Proteomes" id="UP000282876"/>
    </source>
</evidence>
<gene>
    <name evidence="2" type="ORF">TUBRATIS_006490</name>
</gene>
<sequence length="67" mass="7617">MSTKHIETFINNQVTIKTTDANYLGKLISIDGYLNCILENCTIQSDSTQIEKLLFLKGNFVEHINLI</sequence>
<organism evidence="2 3">
    <name type="scientific">Tubulinosema ratisbonensis</name>
    <dbReference type="NCBI Taxonomy" id="291195"/>
    <lineage>
        <taxon>Eukaryota</taxon>
        <taxon>Fungi</taxon>
        <taxon>Fungi incertae sedis</taxon>
        <taxon>Microsporidia</taxon>
        <taxon>Tubulinosematoidea</taxon>
        <taxon>Tubulinosematidae</taxon>
        <taxon>Tubulinosema</taxon>
    </lineage>
</organism>
<proteinExistence type="predicted"/>
<dbReference type="Pfam" id="PF01423">
    <property type="entry name" value="LSM"/>
    <property type="match status" value="1"/>
</dbReference>
<comment type="caution">
    <text evidence="2">The sequence shown here is derived from an EMBL/GenBank/DDBJ whole genome shotgun (WGS) entry which is preliminary data.</text>
</comment>
<feature type="domain" description="Sm" evidence="1">
    <location>
        <begin position="4"/>
        <end position="66"/>
    </location>
</feature>
<accession>A0A437ANS2</accession>
<keyword evidence="3" id="KW-1185">Reference proteome</keyword>